<keyword evidence="3" id="KW-0238">DNA-binding</keyword>
<evidence type="ECO:0000256" key="3">
    <source>
        <dbReference type="ARBA" id="ARBA00023125"/>
    </source>
</evidence>
<comment type="subcellular location">
    <subcellularLocation>
        <location evidence="1">Nucleus</location>
    </subcellularLocation>
</comment>
<dbReference type="PANTHER" id="PTHR13044">
    <property type="entry name" value="ACTIVATING TRANSCRIPTION FACTOR ATF 4/5"/>
    <property type="match status" value="1"/>
</dbReference>
<dbReference type="OrthoDB" id="1939598at2759"/>
<feature type="compositionally biased region" description="Polar residues" evidence="6">
    <location>
        <begin position="29"/>
        <end position="53"/>
    </location>
</feature>
<feature type="region of interest" description="Disordered" evidence="6">
    <location>
        <begin position="160"/>
        <end position="264"/>
    </location>
</feature>
<dbReference type="PROSITE" id="PS00036">
    <property type="entry name" value="BZIP_BASIC"/>
    <property type="match status" value="1"/>
</dbReference>
<dbReference type="Proteomes" id="UP000305948">
    <property type="component" value="Unassembled WGS sequence"/>
</dbReference>
<dbReference type="SUPFAM" id="SSF57959">
    <property type="entry name" value="Leucine zipper domain"/>
    <property type="match status" value="1"/>
</dbReference>
<dbReference type="GO" id="GO:0001228">
    <property type="term" value="F:DNA-binding transcription activator activity, RNA polymerase II-specific"/>
    <property type="evidence" value="ECO:0007669"/>
    <property type="project" value="TreeGrafter"/>
</dbReference>
<name>A0A5C3NK26_9AGAM</name>
<feature type="region of interest" description="Disordered" evidence="6">
    <location>
        <begin position="287"/>
        <end position="335"/>
    </location>
</feature>
<dbReference type="GO" id="GO:0005634">
    <property type="term" value="C:nucleus"/>
    <property type="evidence" value="ECO:0007669"/>
    <property type="project" value="UniProtKB-SubCell"/>
</dbReference>
<dbReference type="GO" id="GO:0000977">
    <property type="term" value="F:RNA polymerase II transcription regulatory region sequence-specific DNA binding"/>
    <property type="evidence" value="ECO:0007669"/>
    <property type="project" value="TreeGrafter"/>
</dbReference>
<dbReference type="Gene3D" id="1.20.5.170">
    <property type="match status" value="1"/>
</dbReference>
<dbReference type="CDD" id="cd14705">
    <property type="entry name" value="bZIP_Zip1"/>
    <property type="match status" value="1"/>
</dbReference>
<dbReference type="PROSITE" id="PS50217">
    <property type="entry name" value="BZIP"/>
    <property type="match status" value="1"/>
</dbReference>
<keyword evidence="5" id="KW-0539">Nucleus</keyword>
<feature type="domain" description="BZIP" evidence="7">
    <location>
        <begin position="229"/>
        <end position="283"/>
    </location>
</feature>
<evidence type="ECO:0000256" key="4">
    <source>
        <dbReference type="ARBA" id="ARBA00023163"/>
    </source>
</evidence>
<dbReference type="Pfam" id="PF07716">
    <property type="entry name" value="bZIP_2"/>
    <property type="match status" value="1"/>
</dbReference>
<gene>
    <name evidence="8" type="ORF">OE88DRAFT_150894</name>
</gene>
<dbReference type="EMBL" id="ML213503">
    <property type="protein sequence ID" value="TFK57580.1"/>
    <property type="molecule type" value="Genomic_DNA"/>
</dbReference>
<protein>
    <recommendedName>
        <fullName evidence="7">BZIP domain-containing protein</fullName>
    </recommendedName>
</protein>
<evidence type="ECO:0000256" key="2">
    <source>
        <dbReference type="ARBA" id="ARBA00023015"/>
    </source>
</evidence>
<dbReference type="AlphaFoldDB" id="A0A5C3NK26"/>
<keyword evidence="9" id="KW-1185">Reference proteome</keyword>
<feature type="compositionally biased region" description="Basic and acidic residues" evidence="6">
    <location>
        <begin position="206"/>
        <end position="230"/>
    </location>
</feature>
<dbReference type="PANTHER" id="PTHR13044:SF14">
    <property type="entry name" value="CRYPTOCEPHAL, ISOFORM A"/>
    <property type="match status" value="1"/>
</dbReference>
<dbReference type="InterPro" id="IPR004827">
    <property type="entry name" value="bZIP"/>
</dbReference>
<sequence length="335" mass="36765">MQEASMRDLEPLDSAAQLDADFWESLTFSFTMDQGPNNNQGEGSSRGNSTQKRSQPRRRAATTASQLPAQMTTHSNQSMPSLPPLAQAFGPPVPGPGQPVNPQEAYEQFTRALRTLEATYPHLQGTGQMHQMQMQMPPPSLDPLFALSWLQGSPATGQWGNTAAGYHSQSPVVPAPHIFGQQPTFPRETPGGSTSDRRPSPTPSTERADSPQDTRDLTEAERQALADDKRRRNTAASARFRIKKKQKVLNLERSVSDLTGRAEDLEREAAELRRENGWLKEIIVLKSKTVGGAMPDLSPSDPEEKTVGPSTQEENDSDKSEGQNPSRSKKGKRKA</sequence>
<reference evidence="8 9" key="1">
    <citation type="journal article" date="2019" name="Nat. Ecol. Evol.">
        <title>Megaphylogeny resolves global patterns of mushroom evolution.</title>
        <authorList>
            <person name="Varga T."/>
            <person name="Krizsan K."/>
            <person name="Foldi C."/>
            <person name="Dima B."/>
            <person name="Sanchez-Garcia M."/>
            <person name="Sanchez-Ramirez S."/>
            <person name="Szollosi G.J."/>
            <person name="Szarkandi J.G."/>
            <person name="Papp V."/>
            <person name="Albert L."/>
            <person name="Andreopoulos W."/>
            <person name="Angelini C."/>
            <person name="Antonin V."/>
            <person name="Barry K.W."/>
            <person name="Bougher N.L."/>
            <person name="Buchanan P."/>
            <person name="Buyck B."/>
            <person name="Bense V."/>
            <person name="Catcheside P."/>
            <person name="Chovatia M."/>
            <person name="Cooper J."/>
            <person name="Damon W."/>
            <person name="Desjardin D."/>
            <person name="Finy P."/>
            <person name="Geml J."/>
            <person name="Haridas S."/>
            <person name="Hughes K."/>
            <person name="Justo A."/>
            <person name="Karasinski D."/>
            <person name="Kautmanova I."/>
            <person name="Kiss B."/>
            <person name="Kocsube S."/>
            <person name="Kotiranta H."/>
            <person name="LaButti K.M."/>
            <person name="Lechner B.E."/>
            <person name="Liimatainen K."/>
            <person name="Lipzen A."/>
            <person name="Lukacs Z."/>
            <person name="Mihaltcheva S."/>
            <person name="Morgado L.N."/>
            <person name="Niskanen T."/>
            <person name="Noordeloos M.E."/>
            <person name="Ohm R.A."/>
            <person name="Ortiz-Santana B."/>
            <person name="Ovrebo C."/>
            <person name="Racz N."/>
            <person name="Riley R."/>
            <person name="Savchenko A."/>
            <person name="Shiryaev A."/>
            <person name="Soop K."/>
            <person name="Spirin V."/>
            <person name="Szebenyi C."/>
            <person name="Tomsovsky M."/>
            <person name="Tulloss R.E."/>
            <person name="Uehling J."/>
            <person name="Grigoriev I.V."/>
            <person name="Vagvolgyi C."/>
            <person name="Papp T."/>
            <person name="Martin F.M."/>
            <person name="Miettinen O."/>
            <person name="Hibbett D.S."/>
            <person name="Nagy L.G."/>
        </authorList>
    </citation>
    <scope>NUCLEOTIDE SEQUENCE [LARGE SCALE GENOMIC DNA]</scope>
    <source>
        <strain evidence="8 9">OMC1185</strain>
    </source>
</reference>
<evidence type="ECO:0000313" key="8">
    <source>
        <dbReference type="EMBL" id="TFK57580.1"/>
    </source>
</evidence>
<feature type="region of interest" description="Disordered" evidence="6">
    <location>
        <begin position="29"/>
        <end position="98"/>
    </location>
</feature>
<feature type="compositionally biased region" description="Polar residues" evidence="6">
    <location>
        <begin position="160"/>
        <end position="171"/>
    </location>
</feature>
<accession>A0A5C3NK26</accession>
<evidence type="ECO:0000256" key="6">
    <source>
        <dbReference type="SAM" id="MobiDB-lite"/>
    </source>
</evidence>
<evidence type="ECO:0000256" key="1">
    <source>
        <dbReference type="ARBA" id="ARBA00004123"/>
    </source>
</evidence>
<evidence type="ECO:0000256" key="5">
    <source>
        <dbReference type="ARBA" id="ARBA00023242"/>
    </source>
</evidence>
<dbReference type="InterPro" id="IPR046347">
    <property type="entry name" value="bZIP_sf"/>
</dbReference>
<dbReference type="STRING" id="5364.A0A5C3NK26"/>
<feature type="compositionally biased region" description="Polar residues" evidence="6">
    <location>
        <begin position="62"/>
        <end position="80"/>
    </location>
</feature>
<evidence type="ECO:0000259" key="7">
    <source>
        <dbReference type="PROSITE" id="PS50217"/>
    </source>
</evidence>
<evidence type="ECO:0000313" key="9">
    <source>
        <dbReference type="Proteomes" id="UP000305948"/>
    </source>
</evidence>
<keyword evidence="2" id="KW-0805">Transcription regulation</keyword>
<organism evidence="8 9">
    <name type="scientific">Heliocybe sulcata</name>
    <dbReference type="NCBI Taxonomy" id="5364"/>
    <lineage>
        <taxon>Eukaryota</taxon>
        <taxon>Fungi</taxon>
        <taxon>Dikarya</taxon>
        <taxon>Basidiomycota</taxon>
        <taxon>Agaricomycotina</taxon>
        <taxon>Agaricomycetes</taxon>
        <taxon>Gloeophyllales</taxon>
        <taxon>Gloeophyllaceae</taxon>
        <taxon>Heliocybe</taxon>
    </lineage>
</organism>
<keyword evidence="4" id="KW-0804">Transcription</keyword>
<proteinExistence type="predicted"/>
<dbReference type="SMART" id="SM00338">
    <property type="entry name" value="BRLZ"/>
    <property type="match status" value="1"/>
</dbReference>